<accession>A0A1I0D9K2</accession>
<dbReference type="RefSeq" id="WP_092352674.1">
    <property type="nucleotide sequence ID" value="NZ_FOIN01000005.1"/>
</dbReference>
<dbReference type="Gene3D" id="3.30.70.20">
    <property type="match status" value="1"/>
</dbReference>
<dbReference type="PANTHER" id="PTHR43193:SF2">
    <property type="entry name" value="POLYFERREDOXIN PROTEIN FWDF"/>
    <property type="match status" value="1"/>
</dbReference>
<dbReference type="GO" id="GO:0046872">
    <property type="term" value="F:metal ion binding"/>
    <property type="evidence" value="ECO:0007669"/>
    <property type="project" value="UniProtKB-KW"/>
</dbReference>
<feature type="domain" description="4Fe-4S ferredoxin-type" evidence="4">
    <location>
        <begin position="35"/>
        <end position="65"/>
    </location>
</feature>
<dbReference type="InterPro" id="IPR007525">
    <property type="entry name" value="FrhB_FdhB_C"/>
</dbReference>
<evidence type="ECO:0000313" key="5">
    <source>
        <dbReference type="EMBL" id="SET28645.1"/>
    </source>
</evidence>
<sequence length="380" mass="44239">MIEIKDKSKCSGCHSCMNICPKNCIEMKVDEEGFWYPEADKEKCIKCGICKKSCPILNDMSIQNNPKAYACYNKNEEIRKESSSGGIFTLLASYVIDNDGIVFGAAFNQNFEVEHIEITNEQDLSKLRGSKYVQSKLGNTYLKIKNYLNQGKLVYFSGTPCQIDGLLCFLCKKYDNLICQDIVCHGVPSPKVWKHYLKQFSLEKNASILFRDKSTGWDSYSFTIKQKNKFTQLFNNNEYMKVFLKDLCLRPSCYNCHSKSLHRNSDITLADFWGIKEVCPEMYDNKGISLVFINSKKGKQLFNKIIKDIKYQEVDINEAIKYNPSFFKSANIPEKRENYMNNIFNNQFDKYSKKYTKLSIWLYLKIFMYKILSVTNFLKD</sequence>
<dbReference type="Pfam" id="PF04422">
    <property type="entry name" value="FrhB_FdhB_N"/>
    <property type="match status" value="1"/>
</dbReference>
<name>A0A1I0D9K2_9FIRM</name>
<evidence type="ECO:0000259" key="4">
    <source>
        <dbReference type="PROSITE" id="PS51379"/>
    </source>
</evidence>
<dbReference type="Proteomes" id="UP000198558">
    <property type="component" value="Unassembled WGS sequence"/>
</dbReference>
<dbReference type="GeneID" id="78287796"/>
<keyword evidence="2" id="KW-0408">Iron</keyword>
<gene>
    <name evidence="5" type="ORF">SAMN04489758_10573</name>
</gene>
<evidence type="ECO:0000256" key="1">
    <source>
        <dbReference type="ARBA" id="ARBA00022723"/>
    </source>
</evidence>
<dbReference type="PANTHER" id="PTHR43193">
    <property type="match status" value="1"/>
</dbReference>
<keyword evidence="1" id="KW-0479">Metal-binding</keyword>
<dbReference type="PROSITE" id="PS00198">
    <property type="entry name" value="4FE4S_FER_1"/>
    <property type="match status" value="2"/>
</dbReference>
<dbReference type="GO" id="GO:0051536">
    <property type="term" value="F:iron-sulfur cluster binding"/>
    <property type="evidence" value="ECO:0007669"/>
    <property type="project" value="UniProtKB-KW"/>
</dbReference>
<dbReference type="EMBL" id="FOIN01000005">
    <property type="protein sequence ID" value="SET28645.1"/>
    <property type="molecule type" value="Genomic_DNA"/>
</dbReference>
<dbReference type="Pfam" id="PF12838">
    <property type="entry name" value="Fer4_7"/>
    <property type="match status" value="1"/>
</dbReference>
<dbReference type="InterPro" id="IPR017896">
    <property type="entry name" value="4Fe4S_Fe-S-bd"/>
</dbReference>
<keyword evidence="3" id="KW-0411">Iron-sulfur</keyword>
<dbReference type="Pfam" id="PF04432">
    <property type="entry name" value="FrhB_FdhB_C"/>
    <property type="match status" value="1"/>
</dbReference>
<dbReference type="InterPro" id="IPR052977">
    <property type="entry name" value="Polyferredoxin-like_ET"/>
</dbReference>
<dbReference type="OrthoDB" id="430408at2"/>
<evidence type="ECO:0000256" key="3">
    <source>
        <dbReference type="ARBA" id="ARBA00023014"/>
    </source>
</evidence>
<protein>
    <submittedName>
        <fullName evidence="5">Coenzyme F420-reducing hydrogenase, beta subunit</fullName>
    </submittedName>
</protein>
<organism evidence="5 6">
    <name type="scientific">Thomasclavelia cocleata</name>
    <dbReference type="NCBI Taxonomy" id="69824"/>
    <lineage>
        <taxon>Bacteria</taxon>
        <taxon>Bacillati</taxon>
        <taxon>Bacillota</taxon>
        <taxon>Erysipelotrichia</taxon>
        <taxon>Erysipelotrichales</taxon>
        <taxon>Coprobacillaceae</taxon>
        <taxon>Thomasclavelia</taxon>
    </lineage>
</organism>
<evidence type="ECO:0000313" key="6">
    <source>
        <dbReference type="Proteomes" id="UP000198558"/>
    </source>
</evidence>
<feature type="domain" description="4Fe-4S ferredoxin-type" evidence="4">
    <location>
        <begin position="1"/>
        <end position="30"/>
    </location>
</feature>
<keyword evidence="6" id="KW-1185">Reference proteome</keyword>
<evidence type="ECO:0000256" key="2">
    <source>
        <dbReference type="ARBA" id="ARBA00023004"/>
    </source>
</evidence>
<dbReference type="InterPro" id="IPR017900">
    <property type="entry name" value="4Fe4S_Fe_S_CS"/>
</dbReference>
<dbReference type="InterPro" id="IPR007516">
    <property type="entry name" value="Co_F420_Hydgase/DH_bsu_N"/>
</dbReference>
<reference evidence="6" key="1">
    <citation type="submission" date="2016-10" db="EMBL/GenBank/DDBJ databases">
        <authorList>
            <person name="Varghese N."/>
            <person name="Submissions S."/>
        </authorList>
    </citation>
    <scope>NUCLEOTIDE SEQUENCE [LARGE SCALE GENOMIC DNA]</scope>
    <source>
        <strain evidence="6">DSM 1551</strain>
    </source>
</reference>
<dbReference type="PROSITE" id="PS51379">
    <property type="entry name" value="4FE4S_FER_2"/>
    <property type="match status" value="2"/>
</dbReference>
<dbReference type="AlphaFoldDB" id="A0A1I0D9K2"/>
<proteinExistence type="predicted"/>
<dbReference type="SUPFAM" id="SSF54862">
    <property type="entry name" value="4Fe-4S ferredoxins"/>
    <property type="match status" value="1"/>
</dbReference>